<dbReference type="Proteomes" id="UP000431401">
    <property type="component" value="Unassembled WGS sequence"/>
</dbReference>
<evidence type="ECO:0000313" key="3">
    <source>
        <dbReference type="Proteomes" id="UP000431401"/>
    </source>
</evidence>
<dbReference type="AlphaFoldDB" id="A0A7K0DUS5"/>
<sequence>MRCAAYPAAARVGAVSVYHERLRGLGQRAAELIDDADRLDASDRDLVYLTVLAADFDYQVNNGGFGQLIHNLGRDRLEQCDGMLRAVRAPVALSFYLRAVVRCTEDVDDFETFMADFRTPTRLGQDLVQLSVEYLRGDTVFGDEITEFLDAAAARL</sequence>
<evidence type="ECO:0000259" key="1">
    <source>
        <dbReference type="Pfam" id="PF14300"/>
    </source>
</evidence>
<reference evidence="2 3" key="1">
    <citation type="submission" date="2019-10" db="EMBL/GenBank/DDBJ databases">
        <title>Nocardia macrotermitis sp. nov. and Nocardia aurantia sp. nov., isolated from the gut of fungus growing-termite Macrotermes natalensis.</title>
        <authorList>
            <person name="Benndorf R."/>
            <person name="Schwitalla J."/>
            <person name="Martin K."/>
            <person name="De Beer W."/>
            <person name="Kaster A.-K."/>
            <person name="Vollmers J."/>
            <person name="Poulsen M."/>
            <person name="Beemelmanns C."/>
        </authorList>
    </citation>
    <scope>NUCLEOTIDE SEQUENCE [LARGE SCALE GENOMIC DNA]</scope>
    <source>
        <strain evidence="2 3">RB56</strain>
    </source>
</reference>
<proteinExistence type="predicted"/>
<protein>
    <recommendedName>
        <fullName evidence="1">DNA mimic protein DMP19 C-terminal domain-containing protein</fullName>
    </recommendedName>
</protein>
<gene>
    <name evidence="2" type="ORF">NRB56_48670</name>
</gene>
<organism evidence="2 3">
    <name type="scientific">Nocardia aurantia</name>
    <dbReference type="NCBI Taxonomy" id="2585199"/>
    <lineage>
        <taxon>Bacteria</taxon>
        <taxon>Bacillati</taxon>
        <taxon>Actinomycetota</taxon>
        <taxon>Actinomycetes</taxon>
        <taxon>Mycobacteriales</taxon>
        <taxon>Nocardiaceae</taxon>
        <taxon>Nocardia</taxon>
    </lineage>
</organism>
<dbReference type="EMBL" id="WEGI01000010">
    <property type="protein sequence ID" value="MQY29277.1"/>
    <property type="molecule type" value="Genomic_DNA"/>
</dbReference>
<evidence type="ECO:0000313" key="2">
    <source>
        <dbReference type="EMBL" id="MQY29277.1"/>
    </source>
</evidence>
<feature type="domain" description="DNA mimic protein DMP19 C-terminal" evidence="1">
    <location>
        <begin position="52"/>
        <end position="135"/>
    </location>
</feature>
<accession>A0A7K0DUS5</accession>
<name>A0A7K0DUS5_9NOCA</name>
<keyword evidence="3" id="KW-1185">Reference proteome</keyword>
<dbReference type="Pfam" id="PF14300">
    <property type="entry name" value="DMP19"/>
    <property type="match status" value="1"/>
</dbReference>
<dbReference type="InterPro" id="IPR025402">
    <property type="entry name" value="DMP19_C"/>
</dbReference>
<comment type="caution">
    <text evidence="2">The sequence shown here is derived from an EMBL/GenBank/DDBJ whole genome shotgun (WGS) entry which is preliminary data.</text>
</comment>